<evidence type="ECO:0000256" key="5">
    <source>
        <dbReference type="ARBA" id="ARBA00022692"/>
    </source>
</evidence>
<evidence type="ECO:0000256" key="1">
    <source>
        <dbReference type="ARBA" id="ARBA00004163"/>
    </source>
</evidence>
<dbReference type="AlphaFoldDB" id="A0AAV5U269"/>
<evidence type="ECO:0000313" key="13">
    <source>
        <dbReference type="EMBL" id="GMT00458.1"/>
    </source>
</evidence>
<evidence type="ECO:0000256" key="7">
    <source>
        <dbReference type="ARBA" id="ARBA00022892"/>
    </source>
</evidence>
<proteinExistence type="inferred from homology"/>
<feature type="transmembrane region" description="Helical" evidence="12">
    <location>
        <begin position="223"/>
        <end position="245"/>
    </location>
</feature>
<comment type="subcellular location">
    <subcellularLocation>
        <location evidence="1">Endoplasmic reticulum membrane</location>
        <topology evidence="1">Single-pass type IV membrane protein</topology>
    </subcellularLocation>
</comment>
<dbReference type="GO" id="GO:0005484">
    <property type="term" value="F:SNAP receptor activity"/>
    <property type="evidence" value="ECO:0007669"/>
    <property type="project" value="TreeGrafter"/>
</dbReference>
<comment type="caution">
    <text evidence="13">The sequence shown here is derived from an EMBL/GenBank/DDBJ whole genome shotgun (WGS) entry which is preliminary data.</text>
</comment>
<reference evidence="13" key="1">
    <citation type="submission" date="2023-10" db="EMBL/GenBank/DDBJ databases">
        <title>Genome assembly of Pristionchus species.</title>
        <authorList>
            <person name="Yoshida K."/>
            <person name="Sommer R.J."/>
        </authorList>
    </citation>
    <scope>NUCLEOTIDE SEQUENCE</scope>
    <source>
        <strain evidence="13">RS0144</strain>
    </source>
</reference>
<organism evidence="13 14">
    <name type="scientific">Pristionchus entomophagus</name>
    <dbReference type="NCBI Taxonomy" id="358040"/>
    <lineage>
        <taxon>Eukaryota</taxon>
        <taxon>Metazoa</taxon>
        <taxon>Ecdysozoa</taxon>
        <taxon>Nematoda</taxon>
        <taxon>Chromadorea</taxon>
        <taxon>Rhabditida</taxon>
        <taxon>Rhabditina</taxon>
        <taxon>Diplogasteromorpha</taxon>
        <taxon>Diplogasteroidea</taxon>
        <taxon>Neodiplogasteridae</taxon>
        <taxon>Pristionchus</taxon>
    </lineage>
</organism>
<evidence type="ECO:0000256" key="6">
    <source>
        <dbReference type="ARBA" id="ARBA00022824"/>
    </source>
</evidence>
<dbReference type="GO" id="GO:0006890">
    <property type="term" value="P:retrograde vesicle-mediated transport, Golgi to endoplasmic reticulum"/>
    <property type="evidence" value="ECO:0007669"/>
    <property type="project" value="TreeGrafter"/>
</dbReference>
<keyword evidence="14" id="KW-1185">Reference proteome</keyword>
<evidence type="ECO:0000256" key="4">
    <source>
        <dbReference type="ARBA" id="ARBA00022448"/>
    </source>
</evidence>
<keyword evidence="6" id="KW-0256">Endoplasmic reticulum</keyword>
<dbReference type="Pfam" id="PF09753">
    <property type="entry name" value="Use1"/>
    <property type="match status" value="1"/>
</dbReference>
<keyword evidence="5 12" id="KW-0812">Transmembrane</keyword>
<evidence type="ECO:0000256" key="10">
    <source>
        <dbReference type="ARBA" id="ARBA00023136"/>
    </source>
</evidence>
<keyword evidence="7" id="KW-0931">ER-Golgi transport</keyword>
<comment type="similarity">
    <text evidence="2">Belongs to the USE1 family.</text>
</comment>
<gene>
    <name evidence="13" type="ORF">PENTCL1PPCAC_22632</name>
</gene>
<evidence type="ECO:0000313" key="14">
    <source>
        <dbReference type="Proteomes" id="UP001432027"/>
    </source>
</evidence>
<evidence type="ECO:0000256" key="3">
    <source>
        <dbReference type="ARBA" id="ARBA00015843"/>
    </source>
</evidence>
<accession>A0AAV5U269</accession>
<keyword evidence="8" id="KW-0653">Protein transport</keyword>
<dbReference type="PANTHER" id="PTHR13050:SF7">
    <property type="entry name" value="VESICLE TRANSPORT PROTEIN USE1"/>
    <property type="match status" value="1"/>
</dbReference>
<dbReference type="GO" id="GO:0031201">
    <property type="term" value="C:SNARE complex"/>
    <property type="evidence" value="ECO:0007669"/>
    <property type="project" value="TreeGrafter"/>
</dbReference>
<evidence type="ECO:0000256" key="11">
    <source>
        <dbReference type="ARBA" id="ARBA00032711"/>
    </source>
</evidence>
<evidence type="ECO:0000256" key="2">
    <source>
        <dbReference type="ARBA" id="ARBA00007891"/>
    </source>
</evidence>
<name>A0AAV5U269_9BILA</name>
<evidence type="ECO:0000256" key="8">
    <source>
        <dbReference type="ARBA" id="ARBA00022927"/>
    </source>
</evidence>
<dbReference type="Proteomes" id="UP001432027">
    <property type="component" value="Unassembled WGS sequence"/>
</dbReference>
<dbReference type="CDD" id="cd15860">
    <property type="entry name" value="SNARE_USE1"/>
    <property type="match status" value="1"/>
</dbReference>
<dbReference type="InterPro" id="IPR019150">
    <property type="entry name" value="Vesicle_transport_protein_Use1"/>
</dbReference>
<dbReference type="GO" id="GO:0005789">
    <property type="term" value="C:endoplasmic reticulum membrane"/>
    <property type="evidence" value="ECO:0007669"/>
    <property type="project" value="UniProtKB-SubCell"/>
</dbReference>
<keyword evidence="9 12" id="KW-1133">Transmembrane helix</keyword>
<evidence type="ECO:0000256" key="12">
    <source>
        <dbReference type="SAM" id="Phobius"/>
    </source>
</evidence>
<feature type="non-terminal residue" evidence="13">
    <location>
        <position position="1"/>
    </location>
</feature>
<sequence length="251" mass="29149">IQMVYTETELLFLRLLERTKRLNRGDVERNVWKISSASVLLEKFYITMRAEDNGMDEDVLAQYGKEVRQLKLVVQAHHKRSSEDKISLLDKIPHGFPDIPHIDPAVIGNERNGSRESMIASSSSQLRARSRAFYQADVRRQLLGEEKKQDEVDTEERQDDMARELLSLTQSLKRNMQVTGSVLKEDNTRLSRMQHDVDKNREKLGVENERLARNAYSCGFDCILIFIVVFVFWSFVALVIFIRVFPKPIAY</sequence>
<dbReference type="GO" id="GO:0015031">
    <property type="term" value="P:protein transport"/>
    <property type="evidence" value="ECO:0007669"/>
    <property type="project" value="UniProtKB-KW"/>
</dbReference>
<dbReference type="EMBL" id="BTSX01000005">
    <property type="protein sequence ID" value="GMT00458.1"/>
    <property type="molecule type" value="Genomic_DNA"/>
</dbReference>
<keyword evidence="4" id="KW-0813">Transport</keyword>
<keyword evidence="10 12" id="KW-0472">Membrane</keyword>
<evidence type="ECO:0000256" key="9">
    <source>
        <dbReference type="ARBA" id="ARBA00022989"/>
    </source>
</evidence>
<protein>
    <recommendedName>
        <fullName evidence="3">Vesicle transport protein USE1</fullName>
    </recommendedName>
    <alternativeName>
        <fullName evidence="11">USE1-like protein</fullName>
    </alternativeName>
</protein>
<dbReference type="PANTHER" id="PTHR13050">
    <property type="entry name" value="USE1-LIKE PROTEIN"/>
    <property type="match status" value="1"/>
</dbReference>